<gene>
    <name evidence="1" type="ORF">S12H4_51008</name>
</gene>
<organism evidence="1">
    <name type="scientific">marine sediment metagenome</name>
    <dbReference type="NCBI Taxonomy" id="412755"/>
    <lineage>
        <taxon>unclassified sequences</taxon>
        <taxon>metagenomes</taxon>
        <taxon>ecological metagenomes</taxon>
    </lineage>
</organism>
<feature type="non-terminal residue" evidence="1">
    <location>
        <position position="1"/>
    </location>
</feature>
<accession>X1V434</accession>
<proteinExistence type="predicted"/>
<sequence>WLKALKEGTEINWTGKNSVFVSQQYIKKEEK</sequence>
<name>X1V434_9ZZZZ</name>
<protein>
    <submittedName>
        <fullName evidence="1">Uncharacterized protein</fullName>
    </submittedName>
</protein>
<reference evidence="1" key="1">
    <citation type="journal article" date="2014" name="Front. Microbiol.">
        <title>High frequency of phylogenetically diverse reductive dehalogenase-homologous genes in deep subseafloor sedimentary metagenomes.</title>
        <authorList>
            <person name="Kawai M."/>
            <person name="Futagami T."/>
            <person name="Toyoda A."/>
            <person name="Takaki Y."/>
            <person name="Nishi S."/>
            <person name="Hori S."/>
            <person name="Arai W."/>
            <person name="Tsubouchi T."/>
            <person name="Morono Y."/>
            <person name="Uchiyama I."/>
            <person name="Ito T."/>
            <person name="Fujiyama A."/>
            <person name="Inagaki F."/>
            <person name="Takami H."/>
        </authorList>
    </citation>
    <scope>NUCLEOTIDE SEQUENCE</scope>
    <source>
        <strain evidence="1">Expedition CK06-06</strain>
    </source>
</reference>
<evidence type="ECO:0000313" key="1">
    <source>
        <dbReference type="EMBL" id="GAJ10552.1"/>
    </source>
</evidence>
<dbReference type="AlphaFoldDB" id="X1V434"/>
<dbReference type="EMBL" id="BARW01032191">
    <property type="protein sequence ID" value="GAJ10552.1"/>
    <property type="molecule type" value="Genomic_DNA"/>
</dbReference>
<comment type="caution">
    <text evidence="1">The sequence shown here is derived from an EMBL/GenBank/DDBJ whole genome shotgun (WGS) entry which is preliminary data.</text>
</comment>